<evidence type="ECO:0000256" key="1">
    <source>
        <dbReference type="SAM" id="MobiDB-lite"/>
    </source>
</evidence>
<organism evidence="3 4">
    <name type="scientific">Bursaphelenchus okinawaensis</name>
    <dbReference type="NCBI Taxonomy" id="465554"/>
    <lineage>
        <taxon>Eukaryota</taxon>
        <taxon>Metazoa</taxon>
        <taxon>Ecdysozoa</taxon>
        <taxon>Nematoda</taxon>
        <taxon>Chromadorea</taxon>
        <taxon>Rhabditida</taxon>
        <taxon>Tylenchina</taxon>
        <taxon>Tylenchomorpha</taxon>
        <taxon>Aphelenchoidea</taxon>
        <taxon>Aphelenchoididae</taxon>
        <taxon>Bursaphelenchus</taxon>
    </lineage>
</organism>
<evidence type="ECO:0000256" key="2">
    <source>
        <dbReference type="SAM" id="Phobius"/>
    </source>
</evidence>
<reference evidence="3" key="1">
    <citation type="submission" date="2020-09" db="EMBL/GenBank/DDBJ databases">
        <authorList>
            <person name="Kikuchi T."/>
        </authorList>
    </citation>
    <scope>NUCLEOTIDE SEQUENCE</scope>
    <source>
        <strain evidence="3">SH1</strain>
    </source>
</reference>
<keyword evidence="2" id="KW-0472">Membrane</keyword>
<dbReference type="EMBL" id="CAJFCW020000001">
    <property type="protein sequence ID" value="CAG9077728.1"/>
    <property type="molecule type" value="Genomic_DNA"/>
</dbReference>
<feature type="compositionally biased region" description="Basic residues" evidence="1">
    <location>
        <begin position="63"/>
        <end position="87"/>
    </location>
</feature>
<evidence type="ECO:0000313" key="4">
    <source>
        <dbReference type="Proteomes" id="UP000614601"/>
    </source>
</evidence>
<dbReference type="Proteomes" id="UP000614601">
    <property type="component" value="Unassembled WGS sequence"/>
</dbReference>
<feature type="region of interest" description="Disordered" evidence="1">
    <location>
        <begin position="1"/>
        <end position="91"/>
    </location>
</feature>
<name>A0A811JQ78_9BILA</name>
<dbReference type="EMBL" id="CAJFDH010000001">
    <property type="protein sequence ID" value="CAD5205502.1"/>
    <property type="molecule type" value="Genomic_DNA"/>
</dbReference>
<comment type="caution">
    <text evidence="3">The sequence shown here is derived from an EMBL/GenBank/DDBJ whole genome shotgun (WGS) entry which is preliminary data.</text>
</comment>
<dbReference type="AlphaFoldDB" id="A0A811JQ78"/>
<sequence length="288" mass="33626">MSSDEEKKDISPGHSEVRAHRLSAPSSTDENDNTRRTNRNEPTSSASNDKRDSIQKLATLLKNRSKNRSKKQSVRASPRRKSPRSRRNISSSMSSRLIFKLIKIRKKSSVRPLRQKVSCVFPVQDEMPKMLPNRKKWNQKNVSYQYDQRKAAAEMHRQLMRKQKYVRCCRHWTAVLFLFGVIANVIGYAVLNVTHLILGTERHEREGLDQPWIWPKGFNNWGDSYMFRNRTYVTDILQCTRPDNISIGTAVDWINDSNSSKYIFRNLTEGIIYRFENIDDFTKLVDGN</sequence>
<gene>
    <name evidence="3" type="ORF">BOKJ2_LOCUS186</name>
</gene>
<proteinExistence type="predicted"/>
<feature type="compositionally biased region" description="Basic and acidic residues" evidence="1">
    <location>
        <begin position="1"/>
        <end position="19"/>
    </location>
</feature>
<keyword evidence="4" id="KW-1185">Reference proteome</keyword>
<keyword evidence="2" id="KW-0812">Transmembrane</keyword>
<dbReference type="Proteomes" id="UP000783686">
    <property type="component" value="Unassembled WGS sequence"/>
</dbReference>
<protein>
    <submittedName>
        <fullName evidence="3">Uncharacterized protein</fullName>
    </submittedName>
</protein>
<feature type="transmembrane region" description="Helical" evidence="2">
    <location>
        <begin position="172"/>
        <end position="198"/>
    </location>
</feature>
<keyword evidence="2" id="KW-1133">Transmembrane helix</keyword>
<evidence type="ECO:0000313" key="3">
    <source>
        <dbReference type="EMBL" id="CAD5205502.1"/>
    </source>
</evidence>
<accession>A0A811JQ78</accession>